<sequence>MVNYFIYAKDFSASTDHIAHYHSNGLKTLEDFKKDVGRIKSELENTEKDGESKIIYLHWGIRCEEVDEDTTRRTYIDKRGDHCGTCPHTIIDWLKENNICGGDHKIKLLYIVTDGQIDGRSVQNCFEKNEDMLYEVVVFHAFNERMHNIDLSVASSFFKSRCEVYKNYDLSDSTNISEEFDYNGINIDNFAVQKDKMKSYIKLKFLAKNKHNHLALREVEKLKDLRARLFKELSSTEERIDLETKDKSVFLETFVKTEWYRNLFSSEHDIKVDIEKSITTLINYITSDVKSYSFDVLKFDSKFNKTVQEEEIIDVDFATEQEIEFPDIILDDDRGIPVVILTKLDLLDKIIFHGKKNPYEIQPASFSKFKTAMECPLFLLNDKDISESIGYFYTLNVYKQLLANGKTNLTEPRTRKPFHGGLVLTEIDAFDKYNDYIMSATYFNHKKVNFNVGLFYYVLWKNCENKEWMDRNVVDRFREYAMRRVSGTICRIGLSSLPLDPPNKTSLLTALWYSVELSSTLFKHDPQNFCHERLRMFYGVAHAMIEILKYFNYDLDLKAIEKRRELLSHVMILKKIPKRRDKIYYLLANIFKIVDGFMVSEIEKPQNLYKLNYLKPNHKEMLNDDVVQGAVHLNDYVHLLYYVDAPVSEEDSSDTFDICPQTFRPYFAIDKNKSFYTELVHITKKVIIKNDHDMNQIQISFEPADALQFDRILSLYKLYINCVEDHKKYPSYDEYIDYILQKKKFIEDLVTIFPSNVLAGVKDVYSSYQKLAAEVDVDKFIEVSKKYVTRTDRVRAEDRVQFESEEKIREFITDEEQKVILKKNT</sequence>
<evidence type="ECO:0000313" key="1">
    <source>
        <dbReference type="EMBL" id="CAG9574279.1"/>
    </source>
</evidence>
<dbReference type="AlphaFoldDB" id="A0A8J2VUC8"/>
<gene>
    <name evidence="1" type="ORF">DCHRY22_LOCUS10834</name>
</gene>
<reference evidence="1" key="1">
    <citation type="submission" date="2021-09" db="EMBL/GenBank/DDBJ databases">
        <authorList>
            <person name="Martin H S."/>
        </authorList>
    </citation>
    <scope>NUCLEOTIDE SEQUENCE</scope>
</reference>
<keyword evidence="2" id="KW-1185">Reference proteome</keyword>
<comment type="caution">
    <text evidence="1">The sequence shown here is derived from an EMBL/GenBank/DDBJ whole genome shotgun (WGS) entry which is preliminary data.</text>
</comment>
<dbReference type="Proteomes" id="UP000789524">
    <property type="component" value="Unassembled WGS sequence"/>
</dbReference>
<dbReference type="OrthoDB" id="8120898at2759"/>
<organism evidence="1 2">
    <name type="scientific">Danaus chrysippus</name>
    <name type="common">African queen</name>
    <dbReference type="NCBI Taxonomy" id="151541"/>
    <lineage>
        <taxon>Eukaryota</taxon>
        <taxon>Metazoa</taxon>
        <taxon>Ecdysozoa</taxon>
        <taxon>Arthropoda</taxon>
        <taxon>Hexapoda</taxon>
        <taxon>Insecta</taxon>
        <taxon>Pterygota</taxon>
        <taxon>Neoptera</taxon>
        <taxon>Endopterygota</taxon>
        <taxon>Lepidoptera</taxon>
        <taxon>Glossata</taxon>
        <taxon>Ditrysia</taxon>
        <taxon>Papilionoidea</taxon>
        <taxon>Nymphalidae</taxon>
        <taxon>Danainae</taxon>
        <taxon>Danaini</taxon>
        <taxon>Danaina</taxon>
        <taxon>Danaus</taxon>
        <taxon>Anosia</taxon>
    </lineage>
</organism>
<evidence type="ECO:0000313" key="2">
    <source>
        <dbReference type="Proteomes" id="UP000789524"/>
    </source>
</evidence>
<protein>
    <submittedName>
        <fullName evidence="1">(African queen) hypothetical protein</fullName>
    </submittedName>
</protein>
<dbReference type="EMBL" id="CAKASE010000072">
    <property type="protein sequence ID" value="CAG9574279.1"/>
    <property type="molecule type" value="Genomic_DNA"/>
</dbReference>
<proteinExistence type="predicted"/>
<accession>A0A8J2VUC8</accession>
<name>A0A8J2VUC8_9NEOP</name>